<dbReference type="AlphaFoldDB" id="A0AAD4EBP3"/>
<dbReference type="EMBL" id="JABBWK010000013">
    <property type="protein sequence ID" value="KAG1903323.1"/>
    <property type="molecule type" value="Genomic_DNA"/>
</dbReference>
<feature type="signal peptide" evidence="1">
    <location>
        <begin position="1"/>
        <end position="25"/>
    </location>
</feature>
<dbReference type="GeneID" id="64670623"/>
<evidence type="ECO:0000256" key="1">
    <source>
        <dbReference type="SAM" id="SignalP"/>
    </source>
</evidence>
<feature type="chain" id="PRO_5042228697" description="Secreted protein" evidence="1">
    <location>
        <begin position="26"/>
        <end position="151"/>
    </location>
</feature>
<proteinExistence type="predicted"/>
<organism evidence="2 3">
    <name type="scientific">Suillus fuscotomentosus</name>
    <dbReference type="NCBI Taxonomy" id="1912939"/>
    <lineage>
        <taxon>Eukaryota</taxon>
        <taxon>Fungi</taxon>
        <taxon>Dikarya</taxon>
        <taxon>Basidiomycota</taxon>
        <taxon>Agaricomycotina</taxon>
        <taxon>Agaricomycetes</taxon>
        <taxon>Agaricomycetidae</taxon>
        <taxon>Boletales</taxon>
        <taxon>Suillineae</taxon>
        <taxon>Suillaceae</taxon>
        <taxon>Suillus</taxon>
    </lineage>
</organism>
<evidence type="ECO:0008006" key="4">
    <source>
        <dbReference type="Google" id="ProtNLM"/>
    </source>
</evidence>
<name>A0AAD4EBP3_9AGAM</name>
<dbReference type="RefSeq" id="XP_041228898.1">
    <property type="nucleotide sequence ID" value="XM_041376325.1"/>
</dbReference>
<evidence type="ECO:0000313" key="2">
    <source>
        <dbReference type="EMBL" id="KAG1903323.1"/>
    </source>
</evidence>
<protein>
    <recommendedName>
        <fullName evidence="4">Secreted protein</fullName>
    </recommendedName>
</protein>
<comment type="caution">
    <text evidence="2">The sequence shown here is derived from an EMBL/GenBank/DDBJ whole genome shotgun (WGS) entry which is preliminary data.</text>
</comment>
<keyword evidence="3" id="KW-1185">Reference proteome</keyword>
<reference evidence="2" key="1">
    <citation type="journal article" date="2020" name="New Phytol.">
        <title>Comparative genomics reveals dynamic genome evolution in host specialist ectomycorrhizal fungi.</title>
        <authorList>
            <person name="Lofgren L.A."/>
            <person name="Nguyen N.H."/>
            <person name="Vilgalys R."/>
            <person name="Ruytinx J."/>
            <person name="Liao H.L."/>
            <person name="Branco S."/>
            <person name="Kuo A."/>
            <person name="LaButti K."/>
            <person name="Lipzen A."/>
            <person name="Andreopoulos W."/>
            <person name="Pangilinan J."/>
            <person name="Riley R."/>
            <person name="Hundley H."/>
            <person name="Na H."/>
            <person name="Barry K."/>
            <person name="Grigoriev I.V."/>
            <person name="Stajich J.E."/>
            <person name="Kennedy P.G."/>
        </authorList>
    </citation>
    <scope>NUCLEOTIDE SEQUENCE</scope>
    <source>
        <strain evidence="2">FC203</strain>
    </source>
</reference>
<accession>A0AAD4EBP3</accession>
<keyword evidence="1" id="KW-0732">Signal</keyword>
<sequence length="151" mass="17308">MWNHLCVCACKWLLAAGPRQAPVYSMCFMARSVGRCPTEPQDVMLVERMIICNFVRYVQWKFYGILWCFELIHFFPASGCGNLIALVEHRVAGRIVLHPQEGDHTRKYNEIIRGKVWGSRFETIRPLGALVVIRWCGMALVTGCRAAYQLS</sequence>
<dbReference type="Proteomes" id="UP001195769">
    <property type="component" value="Unassembled WGS sequence"/>
</dbReference>
<evidence type="ECO:0000313" key="3">
    <source>
        <dbReference type="Proteomes" id="UP001195769"/>
    </source>
</evidence>
<gene>
    <name evidence="2" type="ORF">F5891DRAFT_96980</name>
</gene>